<keyword evidence="4" id="KW-1185">Reference proteome</keyword>
<comment type="caution">
    <text evidence="3">The sequence shown here is derived from an EMBL/GenBank/DDBJ whole genome shotgun (WGS) entry which is preliminary data.</text>
</comment>
<feature type="chain" id="PRO_5027088433" evidence="2">
    <location>
        <begin position="24"/>
        <end position="322"/>
    </location>
</feature>
<comment type="similarity">
    <text evidence="1">Belongs to the UPF0065 (bug) family.</text>
</comment>
<evidence type="ECO:0000256" key="2">
    <source>
        <dbReference type="SAM" id="SignalP"/>
    </source>
</evidence>
<dbReference type="PANTHER" id="PTHR42928:SF5">
    <property type="entry name" value="BLR1237 PROTEIN"/>
    <property type="match status" value="1"/>
</dbReference>
<dbReference type="Proteomes" id="UP000469385">
    <property type="component" value="Unassembled WGS sequence"/>
</dbReference>
<evidence type="ECO:0000256" key="1">
    <source>
        <dbReference type="ARBA" id="ARBA00006987"/>
    </source>
</evidence>
<dbReference type="PIRSF" id="PIRSF017082">
    <property type="entry name" value="YflP"/>
    <property type="match status" value="1"/>
</dbReference>
<feature type="signal peptide" evidence="2">
    <location>
        <begin position="1"/>
        <end position="23"/>
    </location>
</feature>
<organism evidence="3 4">
    <name type="scientific">Ramlibacter pinisoli</name>
    <dbReference type="NCBI Taxonomy" id="2682844"/>
    <lineage>
        <taxon>Bacteria</taxon>
        <taxon>Pseudomonadati</taxon>
        <taxon>Pseudomonadota</taxon>
        <taxon>Betaproteobacteria</taxon>
        <taxon>Burkholderiales</taxon>
        <taxon>Comamonadaceae</taxon>
        <taxon>Ramlibacter</taxon>
    </lineage>
</organism>
<dbReference type="PANTHER" id="PTHR42928">
    <property type="entry name" value="TRICARBOXYLATE-BINDING PROTEIN"/>
    <property type="match status" value="1"/>
</dbReference>
<dbReference type="SUPFAM" id="SSF53850">
    <property type="entry name" value="Periplasmic binding protein-like II"/>
    <property type="match status" value="1"/>
</dbReference>
<protein>
    <submittedName>
        <fullName evidence="3">Tripartite tricarboxylate transporter substrate binding protein</fullName>
    </submittedName>
</protein>
<dbReference type="EMBL" id="WSEL01000003">
    <property type="protein sequence ID" value="MVQ28814.1"/>
    <property type="molecule type" value="Genomic_DNA"/>
</dbReference>
<dbReference type="CDD" id="cd13578">
    <property type="entry name" value="PBP2_Bug27"/>
    <property type="match status" value="1"/>
</dbReference>
<dbReference type="AlphaFoldDB" id="A0A6N8IPS5"/>
<proteinExistence type="inferred from homology"/>
<keyword evidence="2" id="KW-0732">Signal</keyword>
<evidence type="ECO:0000313" key="3">
    <source>
        <dbReference type="EMBL" id="MVQ28814.1"/>
    </source>
</evidence>
<accession>A0A6N8IPS5</accession>
<dbReference type="Pfam" id="PF03401">
    <property type="entry name" value="TctC"/>
    <property type="match status" value="1"/>
</dbReference>
<dbReference type="RefSeq" id="WP_157396877.1">
    <property type="nucleotide sequence ID" value="NZ_WSEL01000003.1"/>
</dbReference>
<dbReference type="Gene3D" id="3.40.190.10">
    <property type="entry name" value="Periplasmic binding protein-like II"/>
    <property type="match status" value="1"/>
</dbReference>
<sequence>MAARLLHAFMAGLLAVAATVAQAQAWPGQPIRIVVPFTPGTGMDTIARTIQPRLSERLGQPVVVQNSPGASGNIGADLVAKAPADGYTVLMGANTMLIASQLYKGVPFDPVKDFSAVSMAAYGTLMLVANPKTRIRSLQDLVRTAREQPGRISYGSPGVGTPHHMAMELFKSQAGVFMLHVPYKGTSGYVQDLLSGEVNVGFLPVHVAQGFVASGKLVSLAVGSSARHPVAPDVPTIEELGLKAVNVDMWYAFFLPARAPAPVVARLQGELDAILKLPDVKGVLAKAGLDAASSTPAQLADVVDKDYARWGNVIRRNGIRAE</sequence>
<gene>
    <name evidence="3" type="ORF">GON04_05135</name>
</gene>
<dbReference type="InterPro" id="IPR042100">
    <property type="entry name" value="Bug_dom1"/>
</dbReference>
<name>A0A6N8IPS5_9BURK</name>
<reference evidence="3 4" key="1">
    <citation type="submission" date="2019-12" db="EMBL/GenBank/DDBJ databases">
        <authorList>
            <person name="Huq M.A."/>
        </authorList>
    </citation>
    <scope>NUCLEOTIDE SEQUENCE [LARGE SCALE GENOMIC DNA]</scope>
    <source>
        <strain evidence="3 4">MAH-25</strain>
    </source>
</reference>
<dbReference type="InterPro" id="IPR005064">
    <property type="entry name" value="BUG"/>
</dbReference>
<dbReference type="Gene3D" id="3.40.190.150">
    <property type="entry name" value="Bordetella uptake gene, domain 1"/>
    <property type="match status" value="1"/>
</dbReference>
<evidence type="ECO:0000313" key="4">
    <source>
        <dbReference type="Proteomes" id="UP000469385"/>
    </source>
</evidence>